<name>A0A179UJ05_BLAGS</name>
<dbReference type="EMBL" id="GG657453">
    <property type="protein sequence ID" value="OAT07974.1"/>
    <property type="molecule type" value="Genomic_DNA"/>
</dbReference>
<keyword evidence="2" id="KW-1185">Reference proteome</keyword>
<dbReference type="OrthoDB" id="66881at2759"/>
<accession>A0A179UJ05</accession>
<organism evidence="1 2">
    <name type="scientific">Blastomyces gilchristii (strain SLH14081)</name>
    <name type="common">Blastomyces dermatitidis</name>
    <dbReference type="NCBI Taxonomy" id="559298"/>
    <lineage>
        <taxon>Eukaryota</taxon>
        <taxon>Fungi</taxon>
        <taxon>Dikarya</taxon>
        <taxon>Ascomycota</taxon>
        <taxon>Pezizomycotina</taxon>
        <taxon>Eurotiomycetes</taxon>
        <taxon>Eurotiomycetidae</taxon>
        <taxon>Onygenales</taxon>
        <taxon>Ajellomycetaceae</taxon>
        <taxon>Blastomyces</taxon>
    </lineage>
</organism>
<evidence type="ECO:0000313" key="1">
    <source>
        <dbReference type="EMBL" id="OAT07974.1"/>
    </source>
</evidence>
<sequence>MENAPGADDRNEPNYIFHELDSFLLQPSSQAPWFLMRLVRHQRRSETTREWSSHGGHHFSISDDCQTVYSVRSSYAFIWTKFSADRAGMSRRRRLSLSLSFKLNSPKTK</sequence>
<gene>
    <name evidence="1" type="ORF">BDBG_03976</name>
</gene>
<dbReference type="Proteomes" id="UP000002038">
    <property type="component" value="Unassembled WGS sequence"/>
</dbReference>
<reference evidence="2" key="1">
    <citation type="journal article" date="2015" name="PLoS Genet.">
        <title>The dynamic genome and transcriptome of the human fungal pathogen Blastomyces and close relative Emmonsia.</title>
        <authorList>
            <person name="Munoz J.F."/>
            <person name="Gauthier G.M."/>
            <person name="Desjardins C.A."/>
            <person name="Gallo J.E."/>
            <person name="Holder J."/>
            <person name="Sullivan T.D."/>
            <person name="Marty A.J."/>
            <person name="Carmen J.C."/>
            <person name="Chen Z."/>
            <person name="Ding L."/>
            <person name="Gujja S."/>
            <person name="Magrini V."/>
            <person name="Misas E."/>
            <person name="Mitreva M."/>
            <person name="Priest M."/>
            <person name="Saif S."/>
            <person name="Whiston E.A."/>
            <person name="Young S."/>
            <person name="Zeng Q."/>
            <person name="Goldman W.E."/>
            <person name="Mardis E.R."/>
            <person name="Taylor J.W."/>
            <person name="McEwen J.G."/>
            <person name="Clay O.K."/>
            <person name="Klein B.S."/>
            <person name="Cuomo C.A."/>
        </authorList>
    </citation>
    <scope>NUCLEOTIDE SEQUENCE [LARGE SCALE GENOMIC DNA]</scope>
    <source>
        <strain evidence="2">SLH14081</strain>
    </source>
</reference>
<dbReference type="AlphaFoldDB" id="A0A179UJ05"/>
<dbReference type="KEGG" id="bgh:BDBG_03976"/>
<proteinExistence type="predicted"/>
<evidence type="ECO:0000313" key="2">
    <source>
        <dbReference type="Proteomes" id="UP000002038"/>
    </source>
</evidence>
<dbReference type="RefSeq" id="XP_002625917.1">
    <property type="nucleotide sequence ID" value="XM_002625871.2"/>
</dbReference>
<dbReference type="VEuPathDB" id="FungiDB:BDBG_03976"/>
<protein>
    <submittedName>
        <fullName evidence="1">Uncharacterized protein</fullName>
    </submittedName>
</protein>
<dbReference type="GeneID" id="8505110"/>